<evidence type="ECO:0000313" key="2">
    <source>
        <dbReference type="Proteomes" id="UP000036959"/>
    </source>
</evidence>
<sequence length="241" mass="27210">MTQENDKPSLSQLSPDLLGALVKFRSENGRTWKHKLLSGWLRAAFPGELQRLRNEFGPEWLTRVKDSEFDKLAEAARKPEPGVGIRGHEAPVMLSEATYEGEFGNKRHLTRKETVIIPVSALAQMRGVRGERREFTEDESGKQRFGNYGIAEWEKFKADLAQNGMAEPVTINIDVGEEVCVYEGNHRIQAALQSDWNVIAADIRYYGHAETTFEGGSFFRQIMARLEEGNAPKVSSARPRM</sequence>
<evidence type="ECO:0008006" key="3">
    <source>
        <dbReference type="Google" id="ProtNLM"/>
    </source>
</evidence>
<comment type="caution">
    <text evidence="1">The sequence shown here is derived from an EMBL/GenBank/DDBJ whole genome shotgun (WGS) entry which is preliminary data.</text>
</comment>
<accession>A0A0L0MHY7</accession>
<dbReference type="Proteomes" id="UP000036959">
    <property type="component" value="Unassembled WGS sequence"/>
</dbReference>
<dbReference type="OrthoDB" id="9182903at2"/>
<dbReference type="AlphaFoldDB" id="A0A0L0MHY7"/>
<proteinExistence type="predicted"/>
<dbReference type="PATRIC" id="fig|242163.4.peg.2570"/>
<dbReference type="RefSeq" id="WP_050451639.1">
    <property type="nucleotide sequence ID" value="NZ_LFJJ01000002.1"/>
</dbReference>
<gene>
    <name evidence="1" type="ORF">BVER_01765c</name>
</gene>
<protein>
    <recommendedName>
        <fullName evidence="3">ParB/Sulfiredoxin domain-containing protein</fullName>
    </recommendedName>
</protein>
<organism evidence="1 2">
    <name type="scientific">Candidatus Burkholderia verschuerenii</name>
    <dbReference type="NCBI Taxonomy" id="242163"/>
    <lineage>
        <taxon>Bacteria</taxon>
        <taxon>Pseudomonadati</taxon>
        <taxon>Pseudomonadota</taxon>
        <taxon>Betaproteobacteria</taxon>
        <taxon>Burkholderiales</taxon>
        <taxon>Burkholderiaceae</taxon>
        <taxon>Burkholderia</taxon>
    </lineage>
</organism>
<evidence type="ECO:0000313" key="1">
    <source>
        <dbReference type="EMBL" id="KND62302.1"/>
    </source>
</evidence>
<keyword evidence="2" id="KW-1185">Reference proteome</keyword>
<name>A0A0L0MHY7_9BURK</name>
<dbReference type="EMBL" id="LFJJ01000002">
    <property type="protein sequence ID" value="KND62302.1"/>
    <property type="molecule type" value="Genomic_DNA"/>
</dbReference>
<reference evidence="2" key="1">
    <citation type="submission" date="2015-06" db="EMBL/GenBank/DDBJ databases">
        <title>Comparative genomics of Burkholderia leaf nodule symbionts.</title>
        <authorList>
            <person name="Carlier A."/>
            <person name="Eberl L."/>
            <person name="Pinto-Carbo M."/>
        </authorList>
    </citation>
    <scope>NUCLEOTIDE SEQUENCE [LARGE SCALE GENOMIC DNA]</scope>
    <source>
        <strain evidence="2">UZHbot4</strain>
    </source>
</reference>